<dbReference type="EMBL" id="JASBRG010000007">
    <property type="protein sequence ID" value="MDI3320789.1"/>
    <property type="molecule type" value="Genomic_DNA"/>
</dbReference>
<protein>
    <submittedName>
        <fullName evidence="1">AsmA-like C-terminal region-containing protein</fullName>
    </submittedName>
</protein>
<gene>
    <name evidence="1" type="ORF">QJ048_13445</name>
</gene>
<proteinExistence type="predicted"/>
<evidence type="ECO:0000313" key="1">
    <source>
        <dbReference type="EMBL" id="MDI3320789.1"/>
    </source>
</evidence>
<dbReference type="PANTHER" id="PTHR30441:SF8">
    <property type="entry name" value="DUF748 DOMAIN-CONTAINING PROTEIN"/>
    <property type="match status" value="1"/>
</dbReference>
<dbReference type="Proteomes" id="UP001226434">
    <property type="component" value="Unassembled WGS sequence"/>
</dbReference>
<sequence length="1012" mass="109931">MLKKTLKIVGIILLVLIVVAFAAPFIFKSKILKIAKTEINKTLNAKTEFSDVDISFFRHFPRVAVALDNLSITGVESFEKDTLIAAKRIDLALNIMSVIKGDEMNIYSVTIDEPRIHAIVNKDGKANWDITKPDTAKVDTSTSPSSFKMKLNKYSINNGYISYKDEQGNMSAEITNLNHEGSGDFTSDLFTLATKTDADEVNFSYGGVPYLNRTKTSIDLDIQVDNKNSKYTFKTDKIALNDLKISSEGFFQLVNDSTYGMDVKFNAPSTDFKSILSLIPSIYQTDFNKIKTSGSALFNGFVKGTYSPKQIPAYNLNLEVKDGFFQYPDLPKPVKNINLAVKIDNPDGVTDNTVVDLSRGHIEMDNMPFDFRLLLKKPMTDRYIDAAAKGRLDLSQVTQFVKLDGSTKLAGVVDADVAGKGNLSVIMQQKPGEFSAKGFIDVNKLYYASKDFPQPIQNTSAKIIIDNPDGVPDHTTIQIPAAHVEVGKDYGDLTLSLKNPATDPDFDGTAKIAFNLANVAQFYKFEPGTSLVGNLNANVSFKGKKSYIDKSQYDAIQMAGTLAANNIVYKSKDYPDGVELKTSQLTFNPKNITVNNLAGNFQKTNFNANGTFDNLIGYSLKDEPLAGTLNVAADKIDLNKWMGTTPATDTAAAAASSEPFVVPANISFVLNAKADQVKYDKVDYNNVAGTVIIKDQTVTLKNVSTQALDGSIAIDGSYSTKASKKNPAISLTYDVNNLDIQKTFYAFNTVQKIMPVGKFISGKMQSKLTMNGTLGQDMMPNLGSLTGNGNLLLLQGVLSKFAPVDKLASTLNVSALQNLSLKDVKAYFDFAGGKVLVKPFKFNVSNIDMEVGGTHGLDQTIDYAINMKVPRSMMGSAANNLINNLSAEAAKKGVPVNVGDIIPLTVHMGGTITNPTIKTDMASGSNSLADEMKKQATDFAKAAADSAKIAIKDSAKAIKNQVINDAKKEITDKLFGQKDTTTATPNTVEDNKKRIENAGKSVINGLFKKKGS</sequence>
<evidence type="ECO:0000313" key="2">
    <source>
        <dbReference type="Proteomes" id="UP001226434"/>
    </source>
</evidence>
<keyword evidence="2" id="KW-1185">Reference proteome</keyword>
<comment type="caution">
    <text evidence="1">The sequence shown here is derived from an EMBL/GenBank/DDBJ whole genome shotgun (WGS) entry which is preliminary data.</text>
</comment>
<accession>A0ABT6RFX4</accession>
<reference evidence="1 2" key="1">
    <citation type="submission" date="2023-05" db="EMBL/GenBank/DDBJ databases">
        <title>Genome sequence of Pinibacter sp. MAH-24.</title>
        <authorList>
            <person name="Huq M.A."/>
        </authorList>
    </citation>
    <scope>NUCLEOTIDE SEQUENCE [LARGE SCALE GENOMIC DNA]</scope>
    <source>
        <strain evidence="1 2">MAH-24</strain>
    </source>
</reference>
<name>A0ABT6RFX4_9BACT</name>
<dbReference type="PANTHER" id="PTHR30441">
    <property type="entry name" value="DUF748 DOMAIN-CONTAINING PROTEIN"/>
    <property type="match status" value="1"/>
</dbReference>
<dbReference type="RefSeq" id="WP_282334892.1">
    <property type="nucleotide sequence ID" value="NZ_JASBRG010000007.1"/>
</dbReference>
<dbReference type="InterPro" id="IPR052894">
    <property type="entry name" value="AsmA-related"/>
</dbReference>
<organism evidence="1 2">
    <name type="scientific">Pinibacter soli</name>
    <dbReference type="NCBI Taxonomy" id="3044211"/>
    <lineage>
        <taxon>Bacteria</taxon>
        <taxon>Pseudomonadati</taxon>
        <taxon>Bacteroidota</taxon>
        <taxon>Chitinophagia</taxon>
        <taxon>Chitinophagales</taxon>
        <taxon>Chitinophagaceae</taxon>
        <taxon>Pinibacter</taxon>
    </lineage>
</organism>